<dbReference type="PANTHER" id="PTHR13165">
    <property type="entry name" value="ARSENITE-RESISTANCE PROTEIN 2"/>
    <property type="match status" value="1"/>
</dbReference>
<evidence type="ECO:0000313" key="8">
    <source>
        <dbReference type="Proteomes" id="UP001519460"/>
    </source>
</evidence>
<feature type="region of interest" description="Disordered" evidence="4">
    <location>
        <begin position="1"/>
        <end position="87"/>
    </location>
</feature>
<keyword evidence="8" id="KW-1185">Reference proteome</keyword>
<dbReference type="EMBL" id="JACVVK020000141">
    <property type="protein sequence ID" value="KAK7489211.1"/>
    <property type="molecule type" value="Genomic_DNA"/>
</dbReference>
<evidence type="ECO:0008006" key="9">
    <source>
        <dbReference type="Google" id="ProtNLM"/>
    </source>
</evidence>
<dbReference type="GO" id="GO:0016070">
    <property type="term" value="P:RNA metabolic process"/>
    <property type="evidence" value="ECO:0007669"/>
    <property type="project" value="UniProtKB-ARBA"/>
</dbReference>
<feature type="region of interest" description="Disordered" evidence="4">
    <location>
        <begin position="770"/>
        <end position="873"/>
    </location>
</feature>
<dbReference type="Pfam" id="PF12066">
    <property type="entry name" value="SERRATE_Ars2_N"/>
    <property type="match status" value="1"/>
</dbReference>
<comment type="similarity">
    <text evidence="2">Belongs to the ARS2 family.</text>
</comment>
<dbReference type="GO" id="GO:0005634">
    <property type="term" value="C:nucleus"/>
    <property type="evidence" value="ECO:0007669"/>
    <property type="project" value="UniProtKB-SubCell"/>
</dbReference>
<proteinExistence type="inferred from homology"/>
<evidence type="ECO:0000256" key="4">
    <source>
        <dbReference type="SAM" id="MobiDB-lite"/>
    </source>
</evidence>
<feature type="compositionally biased region" description="Acidic residues" evidence="4">
    <location>
        <begin position="383"/>
        <end position="397"/>
    </location>
</feature>
<dbReference type="InterPro" id="IPR007042">
    <property type="entry name" value="SERRATE/Ars2_C"/>
</dbReference>
<sequence>MADSDDDYDRRKGRDKFRRERNDYDRRDDRRRDTWEDRNRQNVRSREIWNNSRNNRDRREMYGGRDQYESRRRERFSPPRHEMGHQVKRMRRDWDDAYQHYDMQYSGGRGGGPGHMQMGGVGGHHPGWGHGATQDMGNLPPHQDFPVSSGPNRNDPDYPTQPPMLTFKLFLQQQDDTIGEEDAIKRYNEYKIDFKRQQISEFFLAHKEEEWFKSKYHPEEFSKKQEEIRASLQRRRGVFMELMNSGRLDNLCLDVDKTEDTLKILDAAVIKMEGGTDFDLTILDDPAEAEEGMRSRTTSENLPPEKSATPEKEKEEEEPKKKEEDKPEEKEKEKAPDKPLEMDITPEQEELQRKAKEYQQQQQDQKRRGKRKKTNREKSEYSYESESESESGSDSDMEPAPPGLEEEPLPPGTEAGAGAAAVAANGDAKEKTPTPKKEEVEAMCKRYPGFRRVALQDPQPERRFFRRGWVTFAKNVNIKEICWNLNNIRLRDCELGATLNRDLKQRIRPVNGLTVHKTVARNDIRLAARIIQNLDRKWDLWADKDEEKKDEEKEEMLFNFVSKNPVLRNITDYLVEEGSFEEDELLGMTEEDRKESNPEISVERDDKMLKVLDRMILYLRVVHSIDYYSANEYPNEDEMPHRCGIMHARGMPPGATAKITQGDVTEYMTNFENKLKPFLELNGKISEEEAVKLGKKNPEAYPFATEVEKFVQANTQELAKDKWLCPLSGKKFKGPDFVRKHIFNKHAEKVEEVKKEVAFFNNYLMDPKRPCLPEHPGNRPSGPSQGGQFGAGAGPMGGPPSQPPGSMMGYGGRSPHMMYGGNMPPYGGPSFGGRDMRDYGRRNAGSRPYGRRSDPRPIIEYRDLDAPDEMDIF</sequence>
<dbReference type="PANTHER" id="PTHR13165:SF0">
    <property type="entry name" value="SERRATE RNA EFFECTOR MOLECULE HOMOLOG"/>
    <property type="match status" value="1"/>
</dbReference>
<feature type="compositionally biased region" description="Basic and acidic residues" evidence="4">
    <location>
        <begin position="427"/>
        <end position="439"/>
    </location>
</feature>
<feature type="domain" description="SERRATE/Ars2 N-terminal" evidence="6">
    <location>
        <begin position="169"/>
        <end position="277"/>
    </location>
</feature>
<dbReference type="Pfam" id="PF04959">
    <property type="entry name" value="ARS2"/>
    <property type="match status" value="1"/>
</dbReference>
<feature type="region of interest" description="Disordered" evidence="4">
    <location>
        <begin position="123"/>
        <end position="154"/>
    </location>
</feature>
<feature type="compositionally biased region" description="Basic and acidic residues" evidence="4">
    <location>
        <begin position="8"/>
        <end position="47"/>
    </location>
</feature>
<feature type="compositionally biased region" description="Basic and acidic residues" evidence="4">
    <location>
        <begin position="54"/>
        <end position="85"/>
    </location>
</feature>
<protein>
    <recommendedName>
        <fullName evidence="9">Arsenite-resistance protein 2 homolog</fullName>
    </recommendedName>
</protein>
<dbReference type="InterPro" id="IPR021933">
    <property type="entry name" value="SERRATE/Ars2_N"/>
</dbReference>
<comment type="caution">
    <text evidence="7">The sequence shown here is derived from an EMBL/GenBank/DDBJ whole genome shotgun (WGS) entry which is preliminary data.</text>
</comment>
<dbReference type="InterPro" id="IPR039727">
    <property type="entry name" value="SE/Ars2"/>
</dbReference>
<feature type="compositionally biased region" description="Basic and acidic residues" evidence="4">
    <location>
        <begin position="308"/>
        <end position="341"/>
    </location>
</feature>
<evidence type="ECO:0000313" key="7">
    <source>
        <dbReference type="EMBL" id="KAK7489211.1"/>
    </source>
</evidence>
<feature type="compositionally biased region" description="Basic and acidic residues" evidence="4">
    <location>
        <begin position="851"/>
        <end position="865"/>
    </location>
</feature>
<feature type="region of interest" description="Disordered" evidence="4">
    <location>
        <begin position="290"/>
        <end position="439"/>
    </location>
</feature>
<dbReference type="Proteomes" id="UP001519460">
    <property type="component" value="Unassembled WGS sequence"/>
</dbReference>
<feature type="compositionally biased region" description="Low complexity" evidence="4">
    <location>
        <begin position="412"/>
        <end position="426"/>
    </location>
</feature>
<dbReference type="AlphaFoldDB" id="A0ABD0KQ84"/>
<evidence type="ECO:0000259" key="5">
    <source>
        <dbReference type="Pfam" id="PF04959"/>
    </source>
</evidence>
<organism evidence="7 8">
    <name type="scientific">Batillaria attramentaria</name>
    <dbReference type="NCBI Taxonomy" id="370345"/>
    <lineage>
        <taxon>Eukaryota</taxon>
        <taxon>Metazoa</taxon>
        <taxon>Spiralia</taxon>
        <taxon>Lophotrochozoa</taxon>
        <taxon>Mollusca</taxon>
        <taxon>Gastropoda</taxon>
        <taxon>Caenogastropoda</taxon>
        <taxon>Sorbeoconcha</taxon>
        <taxon>Cerithioidea</taxon>
        <taxon>Batillariidae</taxon>
        <taxon>Batillaria</taxon>
    </lineage>
</organism>
<accession>A0ABD0KQ84</accession>
<evidence type="ECO:0000256" key="1">
    <source>
        <dbReference type="ARBA" id="ARBA00004123"/>
    </source>
</evidence>
<comment type="subcellular location">
    <subcellularLocation>
        <location evidence="1">Nucleus</location>
    </subcellularLocation>
</comment>
<feature type="compositionally biased region" description="Low complexity" evidence="4">
    <location>
        <begin position="815"/>
        <end position="825"/>
    </location>
</feature>
<evidence type="ECO:0000259" key="6">
    <source>
        <dbReference type="Pfam" id="PF12066"/>
    </source>
</evidence>
<keyword evidence="3" id="KW-0539">Nucleus</keyword>
<feature type="domain" description="SERRATE/Ars2 C-terminal" evidence="5">
    <location>
        <begin position="654"/>
        <end position="847"/>
    </location>
</feature>
<gene>
    <name evidence="7" type="ORF">BaRGS_00019589</name>
</gene>
<evidence type="ECO:0000256" key="2">
    <source>
        <dbReference type="ARBA" id="ARBA00005407"/>
    </source>
</evidence>
<feature type="compositionally biased region" description="Gly residues" evidence="4">
    <location>
        <begin position="784"/>
        <end position="796"/>
    </location>
</feature>
<dbReference type="GO" id="GO:0031047">
    <property type="term" value="P:regulatory ncRNA-mediated gene silencing"/>
    <property type="evidence" value="ECO:0007669"/>
    <property type="project" value="UniProtKB-ARBA"/>
</dbReference>
<evidence type="ECO:0000256" key="3">
    <source>
        <dbReference type="ARBA" id="ARBA00023242"/>
    </source>
</evidence>
<name>A0ABD0KQ84_9CAEN</name>
<reference evidence="7 8" key="1">
    <citation type="journal article" date="2023" name="Sci. Data">
        <title>Genome assembly of the Korean intertidal mud-creeper Batillaria attramentaria.</title>
        <authorList>
            <person name="Patra A.K."/>
            <person name="Ho P.T."/>
            <person name="Jun S."/>
            <person name="Lee S.J."/>
            <person name="Kim Y."/>
            <person name="Won Y.J."/>
        </authorList>
    </citation>
    <scope>NUCLEOTIDE SEQUENCE [LARGE SCALE GENOMIC DNA]</scope>
    <source>
        <strain evidence="7">Wonlab-2016</strain>
    </source>
</reference>